<reference evidence="2 3" key="1">
    <citation type="journal article" date="2021" name="Sci. Rep.">
        <title>Genome sequencing of the multicellular alga Astrephomene provides insights into convergent evolution of germ-soma differentiation.</title>
        <authorList>
            <person name="Yamashita S."/>
            <person name="Yamamoto K."/>
            <person name="Matsuzaki R."/>
            <person name="Suzuki S."/>
            <person name="Yamaguchi H."/>
            <person name="Hirooka S."/>
            <person name="Minakuchi Y."/>
            <person name="Miyagishima S."/>
            <person name="Kawachi M."/>
            <person name="Toyoda A."/>
            <person name="Nozaki H."/>
        </authorList>
    </citation>
    <scope>NUCLEOTIDE SEQUENCE [LARGE SCALE GENOMIC DNA]</scope>
    <source>
        <strain evidence="2 3">NIES-4017</strain>
    </source>
</reference>
<dbReference type="PANTHER" id="PTHR13950:SF9">
    <property type="entry name" value="RABCONNECTIN-3A"/>
    <property type="match status" value="1"/>
</dbReference>
<evidence type="ECO:0000313" key="3">
    <source>
        <dbReference type="Proteomes" id="UP001054857"/>
    </source>
</evidence>
<evidence type="ECO:0000256" key="1">
    <source>
        <dbReference type="SAM" id="MobiDB-lite"/>
    </source>
</evidence>
<feature type="non-terminal residue" evidence="2">
    <location>
        <position position="628"/>
    </location>
</feature>
<comment type="caution">
    <text evidence="2">The sequence shown here is derived from an EMBL/GenBank/DDBJ whole genome shotgun (WGS) entry which is preliminary data.</text>
</comment>
<name>A0AAD3DJQ9_9CHLO</name>
<keyword evidence="3" id="KW-1185">Reference proteome</keyword>
<dbReference type="AlphaFoldDB" id="A0AAD3DJQ9"/>
<protein>
    <submittedName>
        <fullName evidence="2">Uncharacterized protein</fullName>
    </submittedName>
</protein>
<dbReference type="GO" id="GO:0043291">
    <property type="term" value="C:RAVE complex"/>
    <property type="evidence" value="ECO:0007669"/>
    <property type="project" value="TreeGrafter"/>
</dbReference>
<organism evidence="2 3">
    <name type="scientific">Astrephomene gubernaculifera</name>
    <dbReference type="NCBI Taxonomy" id="47775"/>
    <lineage>
        <taxon>Eukaryota</taxon>
        <taxon>Viridiplantae</taxon>
        <taxon>Chlorophyta</taxon>
        <taxon>core chlorophytes</taxon>
        <taxon>Chlorophyceae</taxon>
        <taxon>CS clade</taxon>
        <taxon>Chlamydomonadales</taxon>
        <taxon>Astrephomenaceae</taxon>
        <taxon>Astrephomene</taxon>
    </lineage>
</organism>
<feature type="region of interest" description="Disordered" evidence="1">
    <location>
        <begin position="202"/>
        <end position="227"/>
    </location>
</feature>
<feature type="compositionally biased region" description="Low complexity" evidence="1">
    <location>
        <begin position="464"/>
        <end position="478"/>
    </location>
</feature>
<dbReference type="GO" id="GO:0007035">
    <property type="term" value="P:vacuolar acidification"/>
    <property type="evidence" value="ECO:0007669"/>
    <property type="project" value="TreeGrafter"/>
</dbReference>
<gene>
    <name evidence="2" type="ORF">Agub_g2428</name>
</gene>
<dbReference type="PANTHER" id="PTHR13950">
    <property type="entry name" value="RABCONNECTIN-RELATED"/>
    <property type="match status" value="1"/>
</dbReference>
<sequence length="628" mass="62733">GIVAVQSLHEVSYDVNDAATGTVMLVALATHARDAIAGGSSGSAGCAVATAEQHQVWVTWRLRIQREDAAAGLCRFALVSSDVNEVATLFDGAVTRGSVALNRRLSSCTALVSCCCSSLGSPMDADIVQSTSHSSSSTNAANGVSMKNISSCSSNGGRRAVPCFMSGSSDGHVQFWRPALTGAPAADDGTAEAAGLELVQSLPCSADTPGGSGESSNTAGGGAGVSADANPSDVATAGMVVAVALDEMSGYAAAATTCGDGEDEEAVYIWRLRDYDNAADDGDDGMGEAKDGSTGQALVVRAGRDAYGKYELETVVPVSDTVSALSWLAAAGMSASLAVGYACGRVGLLVRDRRGGWEEVATYAGAAAVSAFGSARGGVVAFAAGNHLLCLSNSLDGHDEDNNRSEPTLAALAADQAGPLAPYHPGSLHALVAKGRIATACRVLRRLLSWLREGSRQLVADADSVSGSGEGSKVVSGGAREGDGDGGSGKSRSSSADGGSSGGGSVAACRSRQALVVEVSELLSGGLLTSRGLAAFQQALTTPTLPAPPTAAPAPSSAAAILAPFQRATGNHHNGGVAGATHSHTPEAVSYGSSRAGRYGGDDASAPMRPLALGGMSSLSSSAVHDRL</sequence>
<accession>A0AAD3DJQ9</accession>
<feature type="region of interest" description="Disordered" evidence="1">
    <location>
        <begin position="461"/>
        <end position="505"/>
    </location>
</feature>
<evidence type="ECO:0000313" key="2">
    <source>
        <dbReference type="EMBL" id="GFR41682.1"/>
    </source>
</evidence>
<feature type="region of interest" description="Disordered" evidence="1">
    <location>
        <begin position="568"/>
        <end position="603"/>
    </location>
</feature>
<dbReference type="InterPro" id="IPR052208">
    <property type="entry name" value="DmX-like/RAVE_component"/>
</dbReference>
<dbReference type="EMBL" id="BMAR01000002">
    <property type="protein sequence ID" value="GFR41682.1"/>
    <property type="molecule type" value="Genomic_DNA"/>
</dbReference>
<dbReference type="Proteomes" id="UP001054857">
    <property type="component" value="Unassembled WGS sequence"/>
</dbReference>
<proteinExistence type="predicted"/>
<feature type="non-terminal residue" evidence="2">
    <location>
        <position position="1"/>
    </location>
</feature>